<dbReference type="InterPro" id="IPR029069">
    <property type="entry name" value="HotDog_dom_sf"/>
</dbReference>
<proteinExistence type="predicted"/>
<protein>
    <submittedName>
        <fullName evidence="2">PaaI family thioesterase</fullName>
        <ecNumber evidence="2">3.1.2.-</ecNumber>
    </submittedName>
</protein>
<accession>A0ABU2WEX0</accession>
<organism evidence="2 3">
    <name type="scientific">Banduia mediterranea</name>
    <dbReference type="NCBI Taxonomy" id="3075609"/>
    <lineage>
        <taxon>Bacteria</taxon>
        <taxon>Pseudomonadati</taxon>
        <taxon>Pseudomonadota</taxon>
        <taxon>Gammaproteobacteria</taxon>
        <taxon>Nevskiales</taxon>
        <taxon>Algiphilaceae</taxon>
        <taxon>Banduia</taxon>
    </lineage>
</organism>
<keyword evidence="2" id="KW-0378">Hydrolase</keyword>
<dbReference type="Pfam" id="PF03061">
    <property type="entry name" value="4HBT"/>
    <property type="match status" value="1"/>
</dbReference>
<name>A0ABU2WEX0_9GAMM</name>
<dbReference type="GO" id="GO:0016787">
    <property type="term" value="F:hydrolase activity"/>
    <property type="evidence" value="ECO:0007669"/>
    <property type="project" value="UniProtKB-KW"/>
</dbReference>
<dbReference type="Proteomes" id="UP001254608">
    <property type="component" value="Unassembled WGS sequence"/>
</dbReference>
<dbReference type="Gene3D" id="3.10.129.10">
    <property type="entry name" value="Hotdog Thioesterase"/>
    <property type="match status" value="1"/>
</dbReference>
<dbReference type="EMBL" id="JAVRIC010000003">
    <property type="protein sequence ID" value="MDT0496415.1"/>
    <property type="molecule type" value="Genomic_DNA"/>
</dbReference>
<dbReference type="SUPFAM" id="SSF54637">
    <property type="entry name" value="Thioesterase/thiol ester dehydrase-isomerase"/>
    <property type="match status" value="1"/>
</dbReference>
<dbReference type="EC" id="3.1.2.-" evidence="2"/>
<dbReference type="CDD" id="cd03443">
    <property type="entry name" value="PaaI_thioesterase"/>
    <property type="match status" value="1"/>
</dbReference>
<gene>
    <name evidence="2" type="ORF">RM530_03420</name>
</gene>
<evidence type="ECO:0000259" key="1">
    <source>
        <dbReference type="Pfam" id="PF03061"/>
    </source>
</evidence>
<dbReference type="InterPro" id="IPR006683">
    <property type="entry name" value="Thioestr_dom"/>
</dbReference>
<evidence type="ECO:0000313" key="3">
    <source>
        <dbReference type="Proteomes" id="UP001254608"/>
    </source>
</evidence>
<comment type="caution">
    <text evidence="2">The sequence shown here is derived from an EMBL/GenBank/DDBJ whole genome shotgun (WGS) entry which is preliminary data.</text>
</comment>
<feature type="domain" description="Thioesterase" evidence="1">
    <location>
        <begin position="60"/>
        <end position="144"/>
    </location>
</feature>
<dbReference type="RefSeq" id="WP_311363805.1">
    <property type="nucleotide sequence ID" value="NZ_JAVRIC010000003.1"/>
</dbReference>
<reference evidence="2 3" key="1">
    <citation type="submission" date="2023-09" db="EMBL/GenBank/DDBJ databases">
        <authorList>
            <person name="Rey-Velasco X."/>
        </authorList>
    </citation>
    <scope>NUCLEOTIDE SEQUENCE [LARGE SCALE GENOMIC DNA]</scope>
    <source>
        <strain evidence="2 3">W345</strain>
    </source>
</reference>
<keyword evidence="3" id="KW-1185">Reference proteome</keyword>
<sequence length="167" mass="17406">MPNDTSPAVAPYLFKDNWDASPFMTAQGLTSEEVSTGEVALFLRNPTPAQRGAGGPPDAINGGVISYMFDGALGYAIVSAQMPQLRAAGADLAGYSQVTINLDITYLTAARGSAFKAAGRVLRVGRGTAFAEGELLNDQGEVCATAKGIWRIFWPRGAASTSGDTTL</sequence>
<evidence type="ECO:0000313" key="2">
    <source>
        <dbReference type="EMBL" id="MDT0496415.1"/>
    </source>
</evidence>